<keyword evidence="1" id="KW-0723">Serine/threonine-protein kinase</keyword>
<dbReference type="Pfam" id="PF02816">
    <property type="entry name" value="Alpha_kinase"/>
    <property type="match status" value="1"/>
</dbReference>
<dbReference type="EMBL" id="MU151085">
    <property type="protein sequence ID" value="KAF9451474.1"/>
    <property type="molecule type" value="Genomic_DNA"/>
</dbReference>
<evidence type="ECO:0000259" key="4">
    <source>
        <dbReference type="PROSITE" id="PS51158"/>
    </source>
</evidence>
<dbReference type="SUPFAM" id="SSF56112">
    <property type="entry name" value="Protein kinase-like (PK-like)"/>
    <property type="match status" value="1"/>
</dbReference>
<dbReference type="AlphaFoldDB" id="A0A9P5XIC4"/>
<protein>
    <recommendedName>
        <fullName evidence="4">Alpha-type protein kinase domain-containing protein</fullName>
    </recommendedName>
</protein>
<evidence type="ECO:0000313" key="6">
    <source>
        <dbReference type="Proteomes" id="UP000807342"/>
    </source>
</evidence>
<name>A0A9P5XIC4_9AGAR</name>
<dbReference type="InterPro" id="IPR011009">
    <property type="entry name" value="Kinase-like_dom_sf"/>
</dbReference>
<dbReference type="GO" id="GO:0005524">
    <property type="term" value="F:ATP binding"/>
    <property type="evidence" value="ECO:0007669"/>
    <property type="project" value="InterPro"/>
</dbReference>
<dbReference type="PROSITE" id="PS51158">
    <property type="entry name" value="ALPHA_KINASE"/>
    <property type="match status" value="1"/>
</dbReference>
<evidence type="ECO:0000256" key="3">
    <source>
        <dbReference type="ARBA" id="ARBA00022777"/>
    </source>
</evidence>
<evidence type="ECO:0000313" key="5">
    <source>
        <dbReference type="EMBL" id="KAF9451474.1"/>
    </source>
</evidence>
<keyword evidence="6" id="KW-1185">Reference proteome</keyword>
<dbReference type="Proteomes" id="UP000807342">
    <property type="component" value="Unassembled WGS sequence"/>
</dbReference>
<proteinExistence type="predicted"/>
<sequence>MCITAQLQESSIINLICGLDQEYTIQLATDWADGEARFTEKSSHSHTGFIGMGSSKHGIYARFEGKEYVLTQPLETTLDGNYVEEVLGAEFKLLYQCDRFKSEFDKYAQAEGMSGIPDFYSNFKGAIFGELHGTKLSNSCIVPYRMFLATPLLPTKIKIHKFTGNDLLGDADLDDGLTMAIHAFTHFLLMYSYDYMIFRDLQGMLWFKAGTMCLIDPQAHT</sequence>
<evidence type="ECO:0000256" key="2">
    <source>
        <dbReference type="ARBA" id="ARBA00022679"/>
    </source>
</evidence>
<dbReference type="InterPro" id="IPR004166">
    <property type="entry name" value="a-kinase_dom"/>
</dbReference>
<reference evidence="5" key="1">
    <citation type="submission" date="2020-11" db="EMBL/GenBank/DDBJ databases">
        <authorList>
            <consortium name="DOE Joint Genome Institute"/>
            <person name="Ahrendt S."/>
            <person name="Riley R."/>
            <person name="Andreopoulos W."/>
            <person name="Labutti K."/>
            <person name="Pangilinan J."/>
            <person name="Ruiz-Duenas F.J."/>
            <person name="Barrasa J.M."/>
            <person name="Sanchez-Garcia M."/>
            <person name="Camarero S."/>
            <person name="Miyauchi S."/>
            <person name="Serrano A."/>
            <person name="Linde D."/>
            <person name="Babiker R."/>
            <person name="Drula E."/>
            <person name="Ayuso-Fernandez I."/>
            <person name="Pacheco R."/>
            <person name="Padilla G."/>
            <person name="Ferreira P."/>
            <person name="Barriuso J."/>
            <person name="Kellner H."/>
            <person name="Castanera R."/>
            <person name="Alfaro M."/>
            <person name="Ramirez L."/>
            <person name="Pisabarro A.G."/>
            <person name="Kuo A."/>
            <person name="Tritt A."/>
            <person name="Lipzen A."/>
            <person name="He G."/>
            <person name="Yan M."/>
            <person name="Ng V."/>
            <person name="Cullen D."/>
            <person name="Martin F."/>
            <person name="Rosso M.-N."/>
            <person name="Henrissat B."/>
            <person name="Hibbett D."/>
            <person name="Martinez A.T."/>
            <person name="Grigoriev I.V."/>
        </authorList>
    </citation>
    <scope>NUCLEOTIDE SEQUENCE</scope>
    <source>
        <strain evidence="5">MF-IS2</strain>
    </source>
</reference>
<comment type="caution">
    <text evidence="5">The sequence shown here is derived from an EMBL/GenBank/DDBJ whole genome shotgun (WGS) entry which is preliminary data.</text>
</comment>
<dbReference type="GO" id="GO:0004674">
    <property type="term" value="F:protein serine/threonine kinase activity"/>
    <property type="evidence" value="ECO:0007669"/>
    <property type="project" value="UniProtKB-KW"/>
</dbReference>
<keyword evidence="2" id="KW-0808">Transferase</keyword>
<dbReference type="Gene3D" id="3.20.200.10">
    <property type="entry name" value="MHCK/EF2 kinase"/>
    <property type="match status" value="1"/>
</dbReference>
<feature type="domain" description="Alpha-type protein kinase" evidence="4">
    <location>
        <begin position="23"/>
        <end position="221"/>
    </location>
</feature>
<accession>A0A9P5XIC4</accession>
<keyword evidence="3" id="KW-0418">Kinase</keyword>
<dbReference type="OrthoDB" id="301415at2759"/>
<organism evidence="5 6">
    <name type="scientific">Macrolepiota fuliginosa MF-IS2</name>
    <dbReference type="NCBI Taxonomy" id="1400762"/>
    <lineage>
        <taxon>Eukaryota</taxon>
        <taxon>Fungi</taxon>
        <taxon>Dikarya</taxon>
        <taxon>Basidiomycota</taxon>
        <taxon>Agaricomycotina</taxon>
        <taxon>Agaricomycetes</taxon>
        <taxon>Agaricomycetidae</taxon>
        <taxon>Agaricales</taxon>
        <taxon>Agaricineae</taxon>
        <taxon>Agaricaceae</taxon>
        <taxon>Macrolepiota</taxon>
    </lineage>
</organism>
<gene>
    <name evidence="5" type="ORF">P691DRAFT_838580</name>
</gene>
<evidence type="ECO:0000256" key="1">
    <source>
        <dbReference type="ARBA" id="ARBA00022527"/>
    </source>
</evidence>